<dbReference type="EMBL" id="BJHV01000001">
    <property type="protein sequence ID" value="GDY48693.1"/>
    <property type="molecule type" value="Genomic_DNA"/>
</dbReference>
<evidence type="ECO:0000313" key="2">
    <source>
        <dbReference type="Proteomes" id="UP000299290"/>
    </source>
</evidence>
<protein>
    <submittedName>
        <fullName evidence="1">Uncharacterized protein</fullName>
    </submittedName>
</protein>
<sequence length="134" mass="14278">MDQGMAAVLGAAVGVVGALGASAMTYFGASFTRATAKAEFAKAIWSERVEGYAALIEDAQSADHALVEVRMHLEAVVKYKNEHQNELIARNAEAAMQEASSSIHEATIALNASHTCAAKIMPKSWCWDLKHSTA</sequence>
<dbReference type="Proteomes" id="UP000299290">
    <property type="component" value="Unassembled WGS sequence"/>
</dbReference>
<keyword evidence="2" id="KW-1185">Reference proteome</keyword>
<comment type="caution">
    <text evidence="1">The sequence shown here is derived from an EMBL/GenBank/DDBJ whole genome shotgun (WGS) entry which is preliminary data.</text>
</comment>
<dbReference type="RefSeq" id="WP_137969533.1">
    <property type="nucleotide sequence ID" value="NZ_BJHV01000001.1"/>
</dbReference>
<gene>
    <name evidence="1" type="ORF">SANT12839_095750</name>
</gene>
<proteinExistence type="predicted"/>
<accession>A0A4D4KS77</accession>
<organism evidence="1 2">
    <name type="scientific">Streptomyces antimycoticus</name>
    <dbReference type="NCBI Taxonomy" id="68175"/>
    <lineage>
        <taxon>Bacteria</taxon>
        <taxon>Bacillati</taxon>
        <taxon>Actinomycetota</taxon>
        <taxon>Actinomycetes</taxon>
        <taxon>Kitasatosporales</taxon>
        <taxon>Streptomycetaceae</taxon>
        <taxon>Streptomyces</taxon>
        <taxon>Streptomyces violaceusniger group</taxon>
    </lineage>
</organism>
<evidence type="ECO:0000313" key="1">
    <source>
        <dbReference type="EMBL" id="GDY48693.1"/>
    </source>
</evidence>
<name>A0A4D4KS77_9ACTN</name>
<dbReference type="AlphaFoldDB" id="A0A4D4KS77"/>
<reference evidence="1 2" key="1">
    <citation type="journal article" date="2020" name="Int. J. Syst. Evol. Microbiol.">
        <title>Reclassification of Streptomyces castelarensis and Streptomyces sporoclivatus as later heterotypic synonyms of Streptomyces antimycoticus.</title>
        <authorList>
            <person name="Komaki H."/>
            <person name="Tamura T."/>
        </authorList>
    </citation>
    <scope>NUCLEOTIDE SEQUENCE [LARGE SCALE GENOMIC DNA]</scope>
    <source>
        <strain evidence="1 2">NBRC 12839</strain>
    </source>
</reference>